<reference evidence="2" key="1">
    <citation type="journal article" date="2023" name="Mol. Ecol. Resour.">
        <title>Chromosome-level genome assembly of a triploid poplar Populus alba 'Berolinensis'.</title>
        <authorList>
            <person name="Chen S."/>
            <person name="Yu Y."/>
            <person name="Wang X."/>
            <person name="Wang S."/>
            <person name="Zhang T."/>
            <person name="Zhou Y."/>
            <person name="He R."/>
            <person name="Meng N."/>
            <person name="Wang Y."/>
            <person name="Liu W."/>
            <person name="Liu Z."/>
            <person name="Liu J."/>
            <person name="Guo Q."/>
            <person name="Huang H."/>
            <person name="Sederoff R.R."/>
            <person name="Wang G."/>
            <person name="Qu G."/>
            <person name="Chen S."/>
        </authorList>
    </citation>
    <scope>NUCLEOTIDE SEQUENCE</scope>
    <source>
        <strain evidence="2">SC-2020</strain>
    </source>
</reference>
<proteinExistence type="predicted"/>
<keyword evidence="3" id="KW-1185">Reference proteome</keyword>
<gene>
    <name evidence="2" type="ORF">NC653_005634</name>
</gene>
<feature type="domain" description="Plastocyanin-like" evidence="1">
    <location>
        <begin position="1"/>
        <end position="24"/>
    </location>
</feature>
<evidence type="ECO:0000313" key="3">
    <source>
        <dbReference type="Proteomes" id="UP001164929"/>
    </source>
</evidence>
<name>A0AAD6WB66_9ROSI</name>
<sequence>MTVNEQFPGPALYVTKGETIIVDVYELEP</sequence>
<evidence type="ECO:0000313" key="2">
    <source>
        <dbReference type="EMBL" id="KAJ7006335.1"/>
    </source>
</evidence>
<dbReference type="InterPro" id="IPR011707">
    <property type="entry name" value="Cu-oxidase-like_N"/>
</dbReference>
<dbReference type="GO" id="GO:0005507">
    <property type="term" value="F:copper ion binding"/>
    <property type="evidence" value="ECO:0007669"/>
    <property type="project" value="InterPro"/>
</dbReference>
<accession>A0AAD6WB66</accession>
<dbReference type="AlphaFoldDB" id="A0AAD6WB66"/>
<evidence type="ECO:0000259" key="1">
    <source>
        <dbReference type="Pfam" id="PF07732"/>
    </source>
</evidence>
<protein>
    <recommendedName>
        <fullName evidence="1">Plastocyanin-like domain-containing protein</fullName>
    </recommendedName>
</protein>
<dbReference type="Pfam" id="PF07732">
    <property type="entry name" value="Cu-oxidase_3"/>
    <property type="match status" value="1"/>
</dbReference>
<comment type="caution">
    <text evidence="2">The sequence shown here is derived from an EMBL/GenBank/DDBJ whole genome shotgun (WGS) entry which is preliminary data.</text>
</comment>
<organism evidence="2 3">
    <name type="scientific">Populus alba x Populus x berolinensis</name>
    <dbReference type="NCBI Taxonomy" id="444605"/>
    <lineage>
        <taxon>Eukaryota</taxon>
        <taxon>Viridiplantae</taxon>
        <taxon>Streptophyta</taxon>
        <taxon>Embryophyta</taxon>
        <taxon>Tracheophyta</taxon>
        <taxon>Spermatophyta</taxon>
        <taxon>Magnoliopsida</taxon>
        <taxon>eudicotyledons</taxon>
        <taxon>Gunneridae</taxon>
        <taxon>Pentapetalae</taxon>
        <taxon>rosids</taxon>
        <taxon>fabids</taxon>
        <taxon>Malpighiales</taxon>
        <taxon>Salicaceae</taxon>
        <taxon>Saliceae</taxon>
        <taxon>Populus</taxon>
    </lineage>
</organism>
<dbReference type="EMBL" id="JAQIZT010000002">
    <property type="protein sequence ID" value="KAJ7006335.1"/>
    <property type="molecule type" value="Genomic_DNA"/>
</dbReference>
<dbReference type="Proteomes" id="UP001164929">
    <property type="component" value="Chromosome 2"/>
</dbReference>